<organism evidence="1 2">
    <name type="scientific">Streptococcus ratti</name>
    <dbReference type="NCBI Taxonomy" id="1341"/>
    <lineage>
        <taxon>Bacteria</taxon>
        <taxon>Bacillati</taxon>
        <taxon>Bacillota</taxon>
        <taxon>Bacilli</taxon>
        <taxon>Lactobacillales</taxon>
        <taxon>Streptococcaceae</taxon>
        <taxon>Streptococcus</taxon>
    </lineage>
</organism>
<proteinExistence type="predicted"/>
<dbReference type="AlphaFoldDB" id="A0A7X9LCY8"/>
<name>A0A7X9LCY8_STRRT</name>
<evidence type="ECO:0000313" key="2">
    <source>
        <dbReference type="Proteomes" id="UP000532121"/>
    </source>
</evidence>
<accession>A0A7X9LCY8</accession>
<gene>
    <name evidence="1" type="ORF">HHO37_03920</name>
</gene>
<reference evidence="1 2" key="1">
    <citation type="submission" date="2020-04" db="EMBL/GenBank/DDBJ databases">
        <title>MicrobeNet Type strains.</title>
        <authorList>
            <person name="Nicholson A.C."/>
        </authorList>
    </citation>
    <scope>NUCLEOTIDE SEQUENCE [LARGE SCALE GENOMIC DNA]</scope>
    <source>
        <strain evidence="1 2">DSM 22768</strain>
    </source>
</reference>
<dbReference type="RefSeq" id="WP_193523266.1">
    <property type="nucleotide sequence ID" value="NZ_JABASA010000006.1"/>
</dbReference>
<comment type="caution">
    <text evidence="1">The sequence shown here is derived from an EMBL/GenBank/DDBJ whole genome shotgun (WGS) entry which is preliminary data.</text>
</comment>
<sequence length="97" mass="11086">MKVKTFIVSSILGAGLYRLYQKRDVLQNSIAESKQHFDQAKADADNIKNSLLTINQQKEKLAAISQDLTYKFRVLQEESQSHLAEIKKTAQKYSPKD</sequence>
<protein>
    <submittedName>
        <fullName evidence="1">Uncharacterized protein</fullName>
    </submittedName>
</protein>
<dbReference type="Proteomes" id="UP000532121">
    <property type="component" value="Unassembled WGS sequence"/>
</dbReference>
<dbReference type="EMBL" id="JABASA010000006">
    <property type="protein sequence ID" value="NMD48841.1"/>
    <property type="molecule type" value="Genomic_DNA"/>
</dbReference>
<evidence type="ECO:0000313" key="1">
    <source>
        <dbReference type="EMBL" id="NMD48841.1"/>
    </source>
</evidence>